<dbReference type="EMBL" id="QGKW02000276">
    <property type="protein sequence ID" value="KAF2607460.1"/>
    <property type="molecule type" value="Genomic_DNA"/>
</dbReference>
<evidence type="ECO:0000313" key="1">
    <source>
        <dbReference type="EMBL" id="KAF2607460.1"/>
    </source>
</evidence>
<dbReference type="AlphaFoldDB" id="A0A8S9LH95"/>
<comment type="caution">
    <text evidence="1">The sequence shown here is derived from an EMBL/GenBank/DDBJ whole genome shotgun (WGS) entry which is preliminary data.</text>
</comment>
<sequence>MNAPLIGFDHCWQHPKHPPEPENTRKWSGMKRDGRIPLSKAWKFKGRDEQPLYGSYHYWRNGAHGLSRAVHDQDPYGPDAPDVRARLIGSIGTLFHGRLGAGRSIWQLAIAWSELSSSVTARSASLRVHSARAAGPMS</sequence>
<proteinExistence type="predicted"/>
<evidence type="ECO:0000313" key="2">
    <source>
        <dbReference type="Proteomes" id="UP000712281"/>
    </source>
</evidence>
<accession>A0A8S9LH95</accession>
<name>A0A8S9LH95_BRACR</name>
<protein>
    <submittedName>
        <fullName evidence="1">Uncharacterized protein</fullName>
    </submittedName>
</protein>
<reference evidence="1" key="1">
    <citation type="submission" date="2019-12" db="EMBL/GenBank/DDBJ databases">
        <title>Genome sequencing and annotation of Brassica cretica.</title>
        <authorList>
            <person name="Studholme D.J."/>
            <person name="Sarris P.F."/>
        </authorList>
    </citation>
    <scope>NUCLEOTIDE SEQUENCE</scope>
    <source>
        <strain evidence="1">PFS-001/15</strain>
        <tissue evidence="1">Leaf</tissue>
    </source>
</reference>
<organism evidence="1 2">
    <name type="scientific">Brassica cretica</name>
    <name type="common">Mustard</name>
    <dbReference type="NCBI Taxonomy" id="69181"/>
    <lineage>
        <taxon>Eukaryota</taxon>
        <taxon>Viridiplantae</taxon>
        <taxon>Streptophyta</taxon>
        <taxon>Embryophyta</taxon>
        <taxon>Tracheophyta</taxon>
        <taxon>Spermatophyta</taxon>
        <taxon>Magnoliopsida</taxon>
        <taxon>eudicotyledons</taxon>
        <taxon>Gunneridae</taxon>
        <taxon>Pentapetalae</taxon>
        <taxon>rosids</taxon>
        <taxon>malvids</taxon>
        <taxon>Brassicales</taxon>
        <taxon>Brassicaceae</taxon>
        <taxon>Brassiceae</taxon>
        <taxon>Brassica</taxon>
    </lineage>
</organism>
<gene>
    <name evidence="1" type="ORF">F2Q68_00044338</name>
</gene>
<dbReference type="Proteomes" id="UP000712281">
    <property type="component" value="Unassembled WGS sequence"/>
</dbReference>